<accession>A0ACB9F7Y9</accession>
<dbReference type="Proteomes" id="UP001055811">
    <property type="component" value="Linkage Group LG03"/>
</dbReference>
<comment type="caution">
    <text evidence="1">The sequence shown here is derived from an EMBL/GenBank/DDBJ whole genome shotgun (WGS) entry which is preliminary data.</text>
</comment>
<reference evidence="1 2" key="2">
    <citation type="journal article" date="2022" name="Mol. Ecol. Resour.">
        <title>The genomes of chicory, endive, great burdock and yacon provide insights into Asteraceae paleo-polyploidization history and plant inulin production.</title>
        <authorList>
            <person name="Fan W."/>
            <person name="Wang S."/>
            <person name="Wang H."/>
            <person name="Wang A."/>
            <person name="Jiang F."/>
            <person name="Liu H."/>
            <person name="Zhao H."/>
            <person name="Xu D."/>
            <person name="Zhang Y."/>
        </authorList>
    </citation>
    <scope>NUCLEOTIDE SEQUENCE [LARGE SCALE GENOMIC DNA]</scope>
    <source>
        <strain evidence="2">cv. Punajuju</strain>
        <tissue evidence="1">Leaves</tissue>
    </source>
</reference>
<evidence type="ECO:0000313" key="1">
    <source>
        <dbReference type="EMBL" id="KAI3767008.1"/>
    </source>
</evidence>
<dbReference type="EMBL" id="CM042011">
    <property type="protein sequence ID" value="KAI3767008.1"/>
    <property type="molecule type" value="Genomic_DNA"/>
</dbReference>
<sequence length="99" mass="11204">MDDLMLEVDKGKIDFNPFIFFRFLSPNNFDFDYSMRISIGYAEAEKVVASSLAYLTSSRSSDSYEKSVGTFQQCPLNIRFHPPSEAVFANGKSLKGQNK</sequence>
<gene>
    <name evidence="1" type="ORF">L2E82_17089</name>
</gene>
<reference evidence="2" key="1">
    <citation type="journal article" date="2022" name="Mol. Ecol. Resour.">
        <title>The genomes of chicory, endive, great burdock and yacon provide insights into Asteraceae palaeo-polyploidization history and plant inulin production.</title>
        <authorList>
            <person name="Fan W."/>
            <person name="Wang S."/>
            <person name="Wang H."/>
            <person name="Wang A."/>
            <person name="Jiang F."/>
            <person name="Liu H."/>
            <person name="Zhao H."/>
            <person name="Xu D."/>
            <person name="Zhang Y."/>
        </authorList>
    </citation>
    <scope>NUCLEOTIDE SEQUENCE [LARGE SCALE GENOMIC DNA]</scope>
    <source>
        <strain evidence="2">cv. Punajuju</strain>
    </source>
</reference>
<proteinExistence type="predicted"/>
<organism evidence="1 2">
    <name type="scientific">Cichorium intybus</name>
    <name type="common">Chicory</name>
    <dbReference type="NCBI Taxonomy" id="13427"/>
    <lineage>
        <taxon>Eukaryota</taxon>
        <taxon>Viridiplantae</taxon>
        <taxon>Streptophyta</taxon>
        <taxon>Embryophyta</taxon>
        <taxon>Tracheophyta</taxon>
        <taxon>Spermatophyta</taxon>
        <taxon>Magnoliopsida</taxon>
        <taxon>eudicotyledons</taxon>
        <taxon>Gunneridae</taxon>
        <taxon>Pentapetalae</taxon>
        <taxon>asterids</taxon>
        <taxon>campanulids</taxon>
        <taxon>Asterales</taxon>
        <taxon>Asteraceae</taxon>
        <taxon>Cichorioideae</taxon>
        <taxon>Cichorieae</taxon>
        <taxon>Cichoriinae</taxon>
        <taxon>Cichorium</taxon>
    </lineage>
</organism>
<protein>
    <submittedName>
        <fullName evidence="1">Uncharacterized protein</fullName>
    </submittedName>
</protein>
<evidence type="ECO:0000313" key="2">
    <source>
        <dbReference type="Proteomes" id="UP001055811"/>
    </source>
</evidence>
<keyword evidence="2" id="KW-1185">Reference proteome</keyword>
<name>A0ACB9F7Y9_CICIN</name>